<reference evidence="7" key="1">
    <citation type="submission" date="2020-12" db="EMBL/GenBank/DDBJ databases">
        <title>Metabolic potential, ecology and presence of endohyphal bacteria is reflected in genomic diversity of Mucoromycotina.</title>
        <authorList>
            <person name="Muszewska A."/>
            <person name="Okrasinska A."/>
            <person name="Steczkiewicz K."/>
            <person name="Drgas O."/>
            <person name="Orlowska M."/>
            <person name="Perlinska-Lenart U."/>
            <person name="Aleksandrzak-Piekarczyk T."/>
            <person name="Szatraj K."/>
            <person name="Zielenkiewicz U."/>
            <person name="Pilsyk S."/>
            <person name="Malc E."/>
            <person name="Mieczkowski P."/>
            <person name="Kruszewska J.S."/>
            <person name="Biernat P."/>
            <person name="Pawlowska J."/>
        </authorList>
    </citation>
    <scope>NUCLEOTIDE SEQUENCE</scope>
    <source>
        <strain evidence="7">WA0000017839</strain>
    </source>
</reference>
<keyword evidence="3" id="KW-0804">Transcription</keyword>
<evidence type="ECO:0000256" key="3">
    <source>
        <dbReference type="ARBA" id="ARBA00023163"/>
    </source>
</evidence>
<evidence type="ECO:0000256" key="4">
    <source>
        <dbReference type="ARBA" id="ARBA00023242"/>
    </source>
</evidence>
<sequence length="316" mass="35060">RKKKSLLYYNSFHYIQTHQKTTKTTSMIPPPLGLGRPSQKSIKYKLIMIQNPVRARCCGFGEKDRRPIDPPPILQLFIEKPDGTLQNAHEDESNLSLFVVQCDLVSSDGTESRSHVFNPSSAISPPITNPSNETLPTSGTLLSFHDPAPTRSLMGAVVSNAYQLTDNENTPGIFFIFQDLSVRIEGTFCLKFMFMNLSAGDPLTMSTQVSDDVMSNPFTVYSAKNFPGMTDSTSISQCFAQQGIKISIRKGRRIRRLNDRSFTNDTVADRSSSSTHKEDPPATTSDTTTTTSTTDTSNSTKQVYKRIDISTYLTPS</sequence>
<dbReference type="PANTHER" id="PTHR33572:SF3">
    <property type="entry name" value="VELVET COMPLEX SUBUNIT B"/>
    <property type="match status" value="1"/>
</dbReference>
<dbReference type="PROSITE" id="PS51821">
    <property type="entry name" value="VELVET"/>
    <property type="match status" value="1"/>
</dbReference>
<dbReference type="Gene3D" id="2.60.40.3960">
    <property type="entry name" value="Velvet domain"/>
    <property type="match status" value="1"/>
</dbReference>
<evidence type="ECO:0000313" key="8">
    <source>
        <dbReference type="Proteomes" id="UP000603453"/>
    </source>
</evidence>
<organism evidence="7 8">
    <name type="scientific">Mucor saturninus</name>
    <dbReference type="NCBI Taxonomy" id="64648"/>
    <lineage>
        <taxon>Eukaryota</taxon>
        <taxon>Fungi</taxon>
        <taxon>Fungi incertae sedis</taxon>
        <taxon>Mucoromycota</taxon>
        <taxon>Mucoromycotina</taxon>
        <taxon>Mucoromycetes</taxon>
        <taxon>Mucorales</taxon>
        <taxon>Mucorineae</taxon>
        <taxon>Mucoraceae</taxon>
        <taxon>Mucor</taxon>
    </lineage>
</organism>
<dbReference type="AlphaFoldDB" id="A0A8H7QWM5"/>
<keyword evidence="2" id="KW-0805">Transcription regulation</keyword>
<proteinExistence type="predicted"/>
<feature type="region of interest" description="Disordered" evidence="5">
    <location>
        <begin position="115"/>
        <end position="135"/>
    </location>
</feature>
<feature type="compositionally biased region" description="Polar residues" evidence="5">
    <location>
        <begin position="260"/>
        <end position="274"/>
    </location>
</feature>
<evidence type="ECO:0000256" key="1">
    <source>
        <dbReference type="ARBA" id="ARBA00004123"/>
    </source>
</evidence>
<comment type="subcellular location">
    <subcellularLocation>
        <location evidence="1">Nucleus</location>
    </subcellularLocation>
</comment>
<dbReference type="GO" id="GO:0005634">
    <property type="term" value="C:nucleus"/>
    <property type="evidence" value="ECO:0007669"/>
    <property type="project" value="UniProtKB-SubCell"/>
</dbReference>
<feature type="compositionally biased region" description="Low complexity" evidence="5">
    <location>
        <begin position="283"/>
        <end position="300"/>
    </location>
</feature>
<keyword evidence="4" id="KW-0539">Nucleus</keyword>
<evidence type="ECO:0000256" key="5">
    <source>
        <dbReference type="SAM" id="MobiDB-lite"/>
    </source>
</evidence>
<evidence type="ECO:0000256" key="2">
    <source>
        <dbReference type="ARBA" id="ARBA00023015"/>
    </source>
</evidence>
<dbReference type="EMBL" id="JAEPRD010000086">
    <property type="protein sequence ID" value="KAG2200189.1"/>
    <property type="molecule type" value="Genomic_DNA"/>
</dbReference>
<gene>
    <name evidence="7" type="ORF">INT47_009827</name>
</gene>
<protein>
    <recommendedName>
        <fullName evidence="6">Velvet domain-containing protein</fullName>
    </recommendedName>
</protein>
<feature type="region of interest" description="Disordered" evidence="5">
    <location>
        <begin position="259"/>
        <end position="300"/>
    </location>
</feature>
<feature type="domain" description="Velvet" evidence="6">
    <location>
        <begin position="39"/>
        <end position="249"/>
    </location>
</feature>
<dbReference type="InterPro" id="IPR021740">
    <property type="entry name" value="Velvet"/>
</dbReference>
<dbReference type="InterPro" id="IPR038491">
    <property type="entry name" value="Velvet_dom_sf"/>
</dbReference>
<dbReference type="PANTHER" id="PTHR33572">
    <property type="entry name" value="SPORE DEVELOPMENT REGULATOR VOSA"/>
    <property type="match status" value="1"/>
</dbReference>
<evidence type="ECO:0000259" key="6">
    <source>
        <dbReference type="PROSITE" id="PS51821"/>
    </source>
</evidence>
<dbReference type="InterPro" id="IPR037525">
    <property type="entry name" value="Velvet_dom"/>
</dbReference>
<name>A0A8H7QWM5_9FUNG</name>
<feature type="non-terminal residue" evidence="7">
    <location>
        <position position="1"/>
    </location>
</feature>
<accession>A0A8H7QWM5</accession>
<comment type="caution">
    <text evidence="7">The sequence shown here is derived from an EMBL/GenBank/DDBJ whole genome shotgun (WGS) entry which is preliminary data.</text>
</comment>
<evidence type="ECO:0000313" key="7">
    <source>
        <dbReference type="EMBL" id="KAG2200189.1"/>
    </source>
</evidence>
<dbReference type="OrthoDB" id="3056235at2759"/>
<dbReference type="Proteomes" id="UP000603453">
    <property type="component" value="Unassembled WGS sequence"/>
</dbReference>
<keyword evidence="8" id="KW-1185">Reference proteome</keyword>
<dbReference type="Pfam" id="PF11754">
    <property type="entry name" value="Velvet"/>
    <property type="match status" value="1"/>
</dbReference>